<keyword evidence="2" id="KW-1185">Reference proteome</keyword>
<comment type="caution">
    <text evidence="1">The sequence shown here is derived from an EMBL/GenBank/DDBJ whole genome shotgun (WGS) entry which is preliminary data.</text>
</comment>
<reference evidence="2" key="1">
    <citation type="journal article" date="2019" name="Int. J. Syst. Evol. Microbiol.">
        <title>The Global Catalogue of Microorganisms (GCM) 10K type strain sequencing project: providing services to taxonomists for standard genome sequencing and annotation.</title>
        <authorList>
            <consortium name="The Broad Institute Genomics Platform"/>
            <consortium name="The Broad Institute Genome Sequencing Center for Infectious Disease"/>
            <person name="Wu L."/>
            <person name="Ma J."/>
        </authorList>
    </citation>
    <scope>NUCLEOTIDE SEQUENCE [LARGE SCALE GENOMIC DNA]</scope>
    <source>
        <strain evidence="2">CCUG 63830</strain>
    </source>
</reference>
<name>A0ABW1ZP19_9DEIO</name>
<protein>
    <submittedName>
        <fullName evidence="1">Uncharacterized protein</fullName>
    </submittedName>
</protein>
<proteinExistence type="predicted"/>
<organism evidence="1 2">
    <name type="scientific">Deinococcus multiflagellatus</name>
    <dbReference type="NCBI Taxonomy" id="1656887"/>
    <lineage>
        <taxon>Bacteria</taxon>
        <taxon>Thermotogati</taxon>
        <taxon>Deinococcota</taxon>
        <taxon>Deinococci</taxon>
        <taxon>Deinococcales</taxon>
        <taxon>Deinococcaceae</taxon>
        <taxon>Deinococcus</taxon>
    </lineage>
</organism>
<dbReference type="RefSeq" id="WP_224612108.1">
    <property type="nucleotide sequence ID" value="NZ_JAIQXV010000023.1"/>
</dbReference>
<sequence>MSERPAASIAIHLTLSAELHLPPGICLDADAQGVFYRLPDGGVVRPQITMIREQPNRQDLTHADRCTGQIQLTPGPSQVFETVVATEVSAAVDAQRQGRRAARLAALLREMHPAAAALTFDLTPDEGSFWHHRLLDEAGAVLLALNSDEPQCAAMQTFFTDWPLEQLEQLTPMSSYFLLPLRHLDMLSGQPEPLFYKRVGV</sequence>
<evidence type="ECO:0000313" key="2">
    <source>
        <dbReference type="Proteomes" id="UP001596317"/>
    </source>
</evidence>
<evidence type="ECO:0000313" key="1">
    <source>
        <dbReference type="EMBL" id="MFC6662471.1"/>
    </source>
</evidence>
<dbReference type="EMBL" id="JBHSWB010000002">
    <property type="protein sequence ID" value="MFC6662471.1"/>
    <property type="molecule type" value="Genomic_DNA"/>
</dbReference>
<dbReference type="Proteomes" id="UP001596317">
    <property type="component" value="Unassembled WGS sequence"/>
</dbReference>
<accession>A0ABW1ZP19</accession>
<gene>
    <name evidence="1" type="ORF">ACFP90_20670</name>
</gene>